<gene>
    <name evidence="1" type="ORF">CCHR01_15629</name>
</gene>
<protein>
    <submittedName>
        <fullName evidence="1">Uncharacterized protein</fullName>
    </submittedName>
</protein>
<comment type="caution">
    <text evidence="1">The sequence shown here is derived from an EMBL/GenBank/DDBJ whole genome shotgun (WGS) entry which is preliminary data.</text>
</comment>
<dbReference type="Proteomes" id="UP001243330">
    <property type="component" value="Unassembled WGS sequence"/>
</dbReference>
<evidence type="ECO:0000313" key="2">
    <source>
        <dbReference type="Proteomes" id="UP001243330"/>
    </source>
</evidence>
<sequence>MLNGGDLDWGSVLFVSGSGAECNGYALPLYLLETSKTCTEGLDAGNVGRRVGRFLGWACYALVGCYGPPPGRMGWLNRCSNAVCCRSV</sequence>
<proteinExistence type="predicted"/>
<accession>A0AAD9AA64</accession>
<dbReference type="EMBL" id="JAQOWY010000459">
    <property type="protein sequence ID" value="KAK1841759.1"/>
    <property type="molecule type" value="Genomic_DNA"/>
</dbReference>
<reference evidence="1" key="1">
    <citation type="submission" date="2023-01" db="EMBL/GenBank/DDBJ databases">
        <title>Colletotrichum chrysophilum M932 genome sequence.</title>
        <authorList>
            <person name="Baroncelli R."/>
        </authorList>
    </citation>
    <scope>NUCLEOTIDE SEQUENCE</scope>
    <source>
        <strain evidence="1">M932</strain>
    </source>
</reference>
<evidence type="ECO:0000313" key="1">
    <source>
        <dbReference type="EMBL" id="KAK1841759.1"/>
    </source>
</evidence>
<organism evidence="1 2">
    <name type="scientific">Colletotrichum chrysophilum</name>
    <dbReference type="NCBI Taxonomy" id="1836956"/>
    <lineage>
        <taxon>Eukaryota</taxon>
        <taxon>Fungi</taxon>
        <taxon>Dikarya</taxon>
        <taxon>Ascomycota</taxon>
        <taxon>Pezizomycotina</taxon>
        <taxon>Sordariomycetes</taxon>
        <taxon>Hypocreomycetidae</taxon>
        <taxon>Glomerellales</taxon>
        <taxon>Glomerellaceae</taxon>
        <taxon>Colletotrichum</taxon>
        <taxon>Colletotrichum gloeosporioides species complex</taxon>
    </lineage>
</organism>
<name>A0AAD9AA64_9PEZI</name>
<dbReference type="AlphaFoldDB" id="A0AAD9AA64"/>
<keyword evidence="2" id="KW-1185">Reference proteome</keyword>